<feature type="domain" description="MBG" evidence="1">
    <location>
        <begin position="392"/>
        <end position="468"/>
    </location>
</feature>
<comment type="caution">
    <text evidence="4">The sequence shown here is derived from an EMBL/GenBank/DDBJ whole genome shotgun (WGS) entry which is preliminary data.</text>
</comment>
<dbReference type="Pfam" id="PF18887">
    <property type="entry name" value="MBG_3"/>
    <property type="match status" value="5"/>
</dbReference>
<gene>
    <name evidence="4" type="ORF">GCM10023183_09720</name>
</gene>
<dbReference type="Pfam" id="PF18962">
    <property type="entry name" value="Por_Secre_tail"/>
    <property type="match status" value="1"/>
</dbReference>
<evidence type="ECO:0000313" key="5">
    <source>
        <dbReference type="Proteomes" id="UP001501844"/>
    </source>
</evidence>
<dbReference type="NCBIfam" id="TIGR04183">
    <property type="entry name" value="Por_Secre_tail"/>
    <property type="match status" value="1"/>
</dbReference>
<feature type="domain" description="MBG" evidence="2">
    <location>
        <begin position="1103"/>
        <end position="1168"/>
    </location>
</feature>
<reference evidence="5" key="1">
    <citation type="journal article" date="2019" name="Int. J. Syst. Evol. Microbiol.">
        <title>The Global Catalogue of Microorganisms (GCM) 10K type strain sequencing project: providing services to taxonomists for standard genome sequencing and annotation.</title>
        <authorList>
            <consortium name="The Broad Institute Genomics Platform"/>
            <consortium name="The Broad Institute Genome Sequencing Center for Infectious Disease"/>
            <person name="Wu L."/>
            <person name="Ma J."/>
        </authorList>
    </citation>
    <scope>NUCLEOTIDE SEQUENCE [LARGE SCALE GENOMIC DNA]</scope>
    <source>
        <strain evidence="5">JCM 17917</strain>
    </source>
</reference>
<accession>A0ABP8FC93</accession>
<dbReference type="InterPro" id="IPR043772">
    <property type="entry name" value="MBG_3"/>
</dbReference>
<feature type="domain" description="MBG" evidence="2">
    <location>
        <begin position="867"/>
        <end position="943"/>
    </location>
</feature>
<feature type="domain" description="MBG" evidence="1">
    <location>
        <begin position="1322"/>
        <end position="1397"/>
    </location>
</feature>
<sequence length="1746" mass="178329">MAKATDAYASAGLPAPTVTSDKDDYAPGEIAHITGTGWTLDQQVHVEFKEEPDYPDYHEYDVTVNSDGTWRIDYQVELRHIGVKFTVLAVGKASAYKASHVFTDANTSLSDPTPTSGAFGSAIILSSKLTQQGAGSPPTYVGQNNPIPNRRLSFKLGGIILGTGQTKSDGEASLAVVLTQNVGSYSGGAGLEVSFSGDPGNIPYAGQTKRVNFTITKANPVFSNIQGSGSYGGLVTLTAKVSLNIEGLPISFSVGEITMGTSNTNSNGVAVLTIPFANLPSFIKNANSYNEVLTVSISNSSNYFASSGKGDLIISPAPATISISDLTKKYNGGPQGATVETMPAGLPVSVTYEESTAIPTNAGIYKIDATITDPNYTAEVQKGTLTIGTADLKVEVDPQSKVYGTENPVLTGKMTGLMGSDVIPVSYSTTAVKMSDVTESGYPITATLNAAQELLNNYSITNTPSVLTITKAVATISVQGYEGEYDGLAHGATGTALGIDNKPISGLQAGVSFINVPGGTAQWTFSNPNFTNQNGEVAIKINKATVTPVWVAGTLAQTYDGLVKTVAATTTPSGLTLIYDFGDLVPKDANSYPVSVTVQDDNYEGFTTGTLVVAKANQAISFALIESKTFGDEAFAISPSTSSGLPVAITTSGNISYDAGTGKITINGAGPASVTAAQAGNGNYNAATSVTHDFMVNKANQTITVTTHAPSSAVYQTNFMVAATASSGLEVSYQSDGKLSNIGSTFTMTSGTGSGSVRYSQPGNANYNPATVITEIVNAEKAEQTITVVTALPASAVYNTGFTVAATATSGLNVVYGSTGALSNAGANYTMNSGTGTGVVTYNQPGDDNYLAAPEVTAAVTAQKAIATIALAAGDLSQTYNGVGKAVGYSTSPTGLNGVNIIYSQEGHSVTSPTNAGSYLVQASLSNDNYSGSAAGTLVIAKAATVLELTASNATYNGSEKGALANVTGAGGLNQPVTVYYEGVAPTSYAYSSTAPVNAGRYSATATYPESENHLPSSASKTFTIDKAIAAVVVSGYEGTYNGKAHGATGSATGVNNEALEGLELGDSFTNVPGGTARWTFSNPNYTSQTGEVAVKINKAPVTLVLGNLIHTYDGTLKSATVTATPNVSGVTVSGAGTDAGDYAAAASLSNDNYEADPVSGTLKIAKAATTTLVTIPAGPYTYTGSGITPATVSVTGPGGLNQNPEAAYANNINAGTATASYTFPESANYLSSSDTKTFTIGKATSTTVVTITGSQFTYSGLAQTPATVSVTGAGNLNLSPTASYQNNMNAGTATASFTYAGDDNHFGSSDSKTFDIAQAALSITPHNQAKYCGQVNPPLTVTYTGFVNNETASVLGGSLSIATLAHVNSGKGFYDITASGVTSGNYAITFNKGTLTVGEVAIDASASGNPVPVGSSATLSAVVSSSTDGSKLAGVLVVFKLDNVEKGTAVTNADGVATLQVSGLSVNVYKVEASTGSGCGLATAYLPVYDPTGGFVTGGGWINSPVGALAGSEAVGKANFGFVSKYKKGTNTVEGNTEFQFAAGSVNFKSSSHAAGTLVIAGSKATYKGTGFVNGGTDLHEFMVVATDGQVTGGGGSDKFRIKIWKKGGPVVYDNEKGTAENAELSSNTILGGGSIVIHEAVKGNVKPSSVVALENQPTAKGKFISYPNPFSDKVTFEFAFDQDDEYSLLVYSMNGALVKSIANSKAQANTPVQVQWGDNSVNVGVYIVRLVTSKGTQTLRVVRK</sequence>
<keyword evidence="5" id="KW-1185">Reference proteome</keyword>
<feature type="domain" description="MBG" evidence="2">
    <location>
        <begin position="949"/>
        <end position="1028"/>
    </location>
</feature>
<dbReference type="EMBL" id="BAABGX010000001">
    <property type="protein sequence ID" value="GAA4299926.1"/>
    <property type="molecule type" value="Genomic_DNA"/>
</dbReference>
<feature type="domain" description="MBG" evidence="2">
    <location>
        <begin position="319"/>
        <end position="390"/>
    </location>
</feature>
<proteinExistence type="predicted"/>
<feature type="domain" description="MBG" evidence="2">
    <location>
        <begin position="553"/>
        <end position="617"/>
    </location>
</feature>
<protein>
    <recommendedName>
        <fullName evidence="6">Por secretion system C-terminal sorting domain-containing protein</fullName>
    </recommendedName>
</protein>
<evidence type="ECO:0000259" key="3">
    <source>
        <dbReference type="Pfam" id="PF18962"/>
    </source>
</evidence>
<evidence type="ECO:0000259" key="2">
    <source>
        <dbReference type="Pfam" id="PF18887"/>
    </source>
</evidence>
<feature type="domain" description="Secretion system C-terminal sorting" evidence="3">
    <location>
        <begin position="1668"/>
        <end position="1740"/>
    </location>
</feature>
<evidence type="ECO:0000313" key="4">
    <source>
        <dbReference type="EMBL" id="GAA4299926.1"/>
    </source>
</evidence>
<dbReference type="InterPro" id="IPR041286">
    <property type="entry name" value="MBG_2"/>
</dbReference>
<evidence type="ECO:0000259" key="1">
    <source>
        <dbReference type="Pfam" id="PF18676"/>
    </source>
</evidence>
<name>A0ABP8FC93_9BACT</name>
<dbReference type="Proteomes" id="UP001501844">
    <property type="component" value="Unassembled WGS sequence"/>
</dbReference>
<dbReference type="Pfam" id="PF18676">
    <property type="entry name" value="MBG_2"/>
    <property type="match status" value="2"/>
</dbReference>
<dbReference type="Gene3D" id="3.30.160.710">
    <property type="match status" value="2"/>
</dbReference>
<evidence type="ECO:0008006" key="6">
    <source>
        <dbReference type="Google" id="ProtNLM"/>
    </source>
</evidence>
<dbReference type="InterPro" id="IPR026444">
    <property type="entry name" value="Secre_tail"/>
</dbReference>
<organism evidence="4 5">
    <name type="scientific">Nibribacter koreensis</name>
    <dbReference type="NCBI Taxonomy" id="1084519"/>
    <lineage>
        <taxon>Bacteria</taxon>
        <taxon>Pseudomonadati</taxon>
        <taxon>Bacteroidota</taxon>
        <taxon>Cytophagia</taxon>
        <taxon>Cytophagales</taxon>
        <taxon>Hymenobacteraceae</taxon>
        <taxon>Nibribacter</taxon>
    </lineage>
</organism>